<dbReference type="InterPro" id="IPR039425">
    <property type="entry name" value="RNA_pol_sigma-70-like"/>
</dbReference>
<comment type="similarity">
    <text evidence="1">Belongs to the sigma-70 factor family. ECF subfamily.</text>
</comment>
<evidence type="ECO:0000259" key="5">
    <source>
        <dbReference type="Pfam" id="PF04542"/>
    </source>
</evidence>
<dbReference type="GO" id="GO:0003677">
    <property type="term" value="F:DNA binding"/>
    <property type="evidence" value="ECO:0007669"/>
    <property type="project" value="InterPro"/>
</dbReference>
<dbReference type="Pfam" id="PF04542">
    <property type="entry name" value="Sigma70_r2"/>
    <property type="match status" value="1"/>
</dbReference>
<comment type="caution">
    <text evidence="7">The sequence shown here is derived from an EMBL/GenBank/DDBJ whole genome shotgun (WGS) entry which is preliminary data.</text>
</comment>
<keyword evidence="2" id="KW-0805">Transcription regulation</keyword>
<evidence type="ECO:0000256" key="1">
    <source>
        <dbReference type="ARBA" id="ARBA00010641"/>
    </source>
</evidence>
<dbReference type="InterPro" id="IPR007627">
    <property type="entry name" value="RNA_pol_sigma70_r2"/>
</dbReference>
<dbReference type="InterPro" id="IPR036388">
    <property type="entry name" value="WH-like_DNA-bd_sf"/>
</dbReference>
<dbReference type="GO" id="GO:0006352">
    <property type="term" value="P:DNA-templated transcription initiation"/>
    <property type="evidence" value="ECO:0007669"/>
    <property type="project" value="InterPro"/>
</dbReference>
<feature type="domain" description="RNA polymerase sigma factor 70 region 4 type 2" evidence="6">
    <location>
        <begin position="115"/>
        <end position="161"/>
    </location>
</feature>
<keyword evidence="3" id="KW-0731">Sigma factor</keyword>
<dbReference type="SUPFAM" id="SSF88659">
    <property type="entry name" value="Sigma3 and sigma4 domains of RNA polymerase sigma factors"/>
    <property type="match status" value="1"/>
</dbReference>
<dbReference type="EMBL" id="JACJVR010000062">
    <property type="protein sequence ID" value="MBB6692906.1"/>
    <property type="molecule type" value="Genomic_DNA"/>
</dbReference>
<name>A0A841TXC3_9BACL</name>
<evidence type="ECO:0000256" key="4">
    <source>
        <dbReference type="ARBA" id="ARBA00023163"/>
    </source>
</evidence>
<evidence type="ECO:0000256" key="3">
    <source>
        <dbReference type="ARBA" id="ARBA00023082"/>
    </source>
</evidence>
<dbReference type="Proteomes" id="UP000553776">
    <property type="component" value="Unassembled WGS sequence"/>
</dbReference>
<dbReference type="InterPro" id="IPR014284">
    <property type="entry name" value="RNA_pol_sigma-70_dom"/>
</dbReference>
<dbReference type="PANTHER" id="PTHR43133">
    <property type="entry name" value="RNA POLYMERASE ECF-TYPE SIGMA FACTO"/>
    <property type="match status" value="1"/>
</dbReference>
<accession>A0A841TXC3</accession>
<protein>
    <submittedName>
        <fullName evidence="7">Sigma-70 family RNA polymerase sigma factor</fullName>
    </submittedName>
</protein>
<evidence type="ECO:0000259" key="6">
    <source>
        <dbReference type="Pfam" id="PF08281"/>
    </source>
</evidence>
<keyword evidence="4" id="KW-0804">Transcription</keyword>
<feature type="domain" description="RNA polymerase sigma-70 region 2" evidence="5">
    <location>
        <begin position="21"/>
        <end position="88"/>
    </location>
</feature>
<dbReference type="Gene3D" id="1.10.10.10">
    <property type="entry name" value="Winged helix-like DNA-binding domain superfamily/Winged helix DNA-binding domain"/>
    <property type="match status" value="1"/>
</dbReference>
<dbReference type="InterPro" id="IPR013249">
    <property type="entry name" value="RNA_pol_sigma70_r4_t2"/>
</dbReference>
<proteinExistence type="inferred from homology"/>
<dbReference type="InterPro" id="IPR013324">
    <property type="entry name" value="RNA_pol_sigma_r3/r4-like"/>
</dbReference>
<dbReference type="SUPFAM" id="SSF88946">
    <property type="entry name" value="Sigma2 domain of RNA polymerase sigma factors"/>
    <property type="match status" value="1"/>
</dbReference>
<dbReference type="Pfam" id="PF08281">
    <property type="entry name" value="Sigma70_r4_2"/>
    <property type="match status" value="1"/>
</dbReference>
<dbReference type="AlphaFoldDB" id="A0A841TXC3"/>
<evidence type="ECO:0000313" key="8">
    <source>
        <dbReference type="Proteomes" id="UP000553776"/>
    </source>
</evidence>
<dbReference type="NCBIfam" id="TIGR02937">
    <property type="entry name" value="sigma70-ECF"/>
    <property type="match status" value="1"/>
</dbReference>
<organism evidence="7 8">
    <name type="scientific">Cohnella xylanilytica</name>
    <dbReference type="NCBI Taxonomy" id="557555"/>
    <lineage>
        <taxon>Bacteria</taxon>
        <taxon>Bacillati</taxon>
        <taxon>Bacillota</taxon>
        <taxon>Bacilli</taxon>
        <taxon>Bacillales</taxon>
        <taxon>Paenibacillaceae</taxon>
        <taxon>Cohnella</taxon>
    </lineage>
</organism>
<dbReference type="PANTHER" id="PTHR43133:SF51">
    <property type="entry name" value="RNA POLYMERASE SIGMA FACTOR"/>
    <property type="match status" value="1"/>
</dbReference>
<gene>
    <name evidence="7" type="ORF">H7B90_15970</name>
</gene>
<evidence type="ECO:0000313" key="7">
    <source>
        <dbReference type="EMBL" id="MBB6692906.1"/>
    </source>
</evidence>
<dbReference type="Gene3D" id="1.10.1740.10">
    <property type="match status" value="1"/>
</dbReference>
<dbReference type="RefSeq" id="WP_185136895.1">
    <property type="nucleotide sequence ID" value="NZ_BORM01000003.1"/>
</dbReference>
<keyword evidence="8" id="KW-1185">Reference proteome</keyword>
<reference evidence="7 8" key="1">
    <citation type="submission" date="2020-08" db="EMBL/GenBank/DDBJ databases">
        <title>Cohnella phylogeny.</title>
        <authorList>
            <person name="Dunlap C."/>
        </authorList>
    </citation>
    <scope>NUCLEOTIDE SEQUENCE [LARGE SCALE GENOMIC DNA]</scope>
    <source>
        <strain evidence="7 8">DSM 25239</strain>
    </source>
</reference>
<dbReference type="CDD" id="cd06171">
    <property type="entry name" value="Sigma70_r4"/>
    <property type="match status" value="1"/>
</dbReference>
<evidence type="ECO:0000256" key="2">
    <source>
        <dbReference type="ARBA" id="ARBA00023015"/>
    </source>
</evidence>
<dbReference type="InterPro" id="IPR013325">
    <property type="entry name" value="RNA_pol_sigma_r2"/>
</dbReference>
<sequence length="174" mass="20465">MTTEERVAAARDGDDEAFYELVRSGKERLYRIAYAYLKNESDALEAIQEATCRAYVQLRRLKEPRYFHTWFTRILIHCCIDERKRRRRVIPVRELPEPLAHDLSLDDRIGLSVEIDRLAPKYRHIIILKYYEDMTLTDISSLLEKPEGTIKTWLNKALKQLRSAYGRKGGGEYA</sequence>
<dbReference type="GO" id="GO:0016987">
    <property type="term" value="F:sigma factor activity"/>
    <property type="evidence" value="ECO:0007669"/>
    <property type="project" value="UniProtKB-KW"/>
</dbReference>